<dbReference type="OrthoDB" id="634389at2"/>
<keyword evidence="1" id="KW-0812">Transmembrane</keyword>
<reference evidence="4" key="1">
    <citation type="submission" date="2017-05" db="EMBL/GenBank/DDBJ databases">
        <authorList>
            <person name="Sharma S."/>
            <person name="Sidhu C."/>
            <person name="Pinnaka A.K."/>
        </authorList>
    </citation>
    <scope>NUCLEOTIDE SEQUENCE [LARGE SCALE GENOMIC DNA]</scope>
    <source>
        <strain evidence="4">AK93</strain>
    </source>
</reference>
<dbReference type="InterPro" id="IPR005804">
    <property type="entry name" value="FA_desaturase_dom"/>
</dbReference>
<organism evidence="3 4">
    <name type="scientific">Alkalilimnicola ehrlichii</name>
    <dbReference type="NCBI Taxonomy" id="351052"/>
    <lineage>
        <taxon>Bacteria</taxon>
        <taxon>Pseudomonadati</taxon>
        <taxon>Pseudomonadota</taxon>
        <taxon>Gammaproteobacteria</taxon>
        <taxon>Chromatiales</taxon>
        <taxon>Ectothiorhodospiraceae</taxon>
        <taxon>Alkalilimnicola</taxon>
    </lineage>
</organism>
<gene>
    <name evidence="3" type="ORF">CAL65_11755</name>
</gene>
<dbReference type="PANTHER" id="PTHR36459">
    <property type="entry name" value="ORF"/>
    <property type="match status" value="1"/>
</dbReference>
<evidence type="ECO:0000259" key="2">
    <source>
        <dbReference type="Pfam" id="PF00487"/>
    </source>
</evidence>
<keyword evidence="1" id="KW-0472">Membrane</keyword>
<keyword evidence="1" id="KW-1133">Transmembrane helix</keyword>
<dbReference type="Proteomes" id="UP000256763">
    <property type="component" value="Unassembled WGS sequence"/>
</dbReference>
<proteinExistence type="predicted"/>
<dbReference type="AlphaFoldDB" id="A0A3E0WTL2"/>
<feature type="transmembrane region" description="Helical" evidence="1">
    <location>
        <begin position="117"/>
        <end position="138"/>
    </location>
</feature>
<feature type="transmembrane region" description="Helical" evidence="1">
    <location>
        <begin position="247"/>
        <end position="265"/>
    </location>
</feature>
<sequence length="424" mass="48306">MSLYNASLYPKRPGNVNPLLHALLLPVFAVLVAFNTVAAGAILLLSILLQGGRRLLALIPGLATLGNGIVERYHALVQRLANRILKDPRDEPILAAAITLGLTAFPVLGLQLVLQEIVWPLVLAFYAFVYGPNIRAFVRSFSAMHQEGHRRGGIFKGDSRCETWTGNTFLYIFFAVPLGLVPHATAHLQQHHRENTGPLDIYATARYNHANAWHFMVYMVREVMYQQFMISPYLYFKSRRKTAQMRSMVMGNLIYFGLLALLALYSWQIAVLYMLIPWGASNFLMGVIHWAQHAFYGGQQDPKDFMCNTTTLLETPVNVLNEGYHVCHHHWANVHWSESPALFEKIKPEMKASRSMVFRDLSVLDLFLLMMLRRFDTLAAKLDWWEPMSHAEKVELLKQRVQPAPIAEQEKDFHRHTLTKNAAA</sequence>
<evidence type="ECO:0000313" key="3">
    <source>
        <dbReference type="EMBL" id="RFA36178.1"/>
    </source>
</evidence>
<dbReference type="Pfam" id="PF00487">
    <property type="entry name" value="FA_desaturase"/>
    <property type="match status" value="1"/>
</dbReference>
<feature type="transmembrane region" description="Helical" evidence="1">
    <location>
        <begin position="20"/>
        <end position="49"/>
    </location>
</feature>
<accession>A0A3E0WTL2</accession>
<dbReference type="PANTHER" id="PTHR36459:SF1">
    <property type="entry name" value="FATTY ACID DESATURASE DOMAIN-CONTAINING PROTEIN-RELATED"/>
    <property type="match status" value="1"/>
</dbReference>
<dbReference type="GO" id="GO:0006629">
    <property type="term" value="P:lipid metabolic process"/>
    <property type="evidence" value="ECO:0007669"/>
    <property type="project" value="InterPro"/>
</dbReference>
<name>A0A3E0WTL2_9GAMM</name>
<keyword evidence="4" id="KW-1185">Reference proteome</keyword>
<evidence type="ECO:0000313" key="4">
    <source>
        <dbReference type="Proteomes" id="UP000256763"/>
    </source>
</evidence>
<feature type="domain" description="Fatty acid desaturase" evidence="2">
    <location>
        <begin position="119"/>
        <end position="354"/>
    </location>
</feature>
<dbReference type="EMBL" id="NFZW01000010">
    <property type="protein sequence ID" value="RFA36178.1"/>
    <property type="molecule type" value="Genomic_DNA"/>
</dbReference>
<feature type="transmembrane region" description="Helical" evidence="1">
    <location>
        <begin position="93"/>
        <end position="111"/>
    </location>
</feature>
<evidence type="ECO:0000256" key="1">
    <source>
        <dbReference type="SAM" id="Phobius"/>
    </source>
</evidence>
<comment type="caution">
    <text evidence="3">The sequence shown here is derived from an EMBL/GenBank/DDBJ whole genome shotgun (WGS) entry which is preliminary data.</text>
</comment>
<protein>
    <submittedName>
        <fullName evidence="3">Fatty acid desaturase</fullName>
    </submittedName>
</protein>